<comment type="catalytic activity">
    <reaction evidence="1">
        <text>Hydrolysis of alpha-(2-&gt;3)-, alpha-(2-&gt;6)-, alpha-(2-&gt;8)- glycosidic linkages of terminal sialic acid residues in oligosaccharides, glycoproteins, glycolipids, colominic acid and synthetic substrates.</text>
        <dbReference type="EC" id="3.2.1.18"/>
    </reaction>
</comment>
<keyword evidence="7" id="KW-1185">Reference proteome</keyword>
<evidence type="ECO:0000259" key="5">
    <source>
        <dbReference type="Pfam" id="PF13088"/>
    </source>
</evidence>
<dbReference type="Proteomes" id="UP001165366">
    <property type="component" value="Unassembled WGS sequence"/>
</dbReference>
<evidence type="ECO:0000256" key="3">
    <source>
        <dbReference type="ARBA" id="ARBA00012733"/>
    </source>
</evidence>
<dbReference type="Gene3D" id="2.120.10.10">
    <property type="match status" value="1"/>
</dbReference>
<organism evidence="6 7">
    <name type="scientific">Rhodohalobacter sulfatireducens</name>
    <dbReference type="NCBI Taxonomy" id="2911366"/>
    <lineage>
        <taxon>Bacteria</taxon>
        <taxon>Pseudomonadati</taxon>
        <taxon>Balneolota</taxon>
        <taxon>Balneolia</taxon>
        <taxon>Balneolales</taxon>
        <taxon>Balneolaceae</taxon>
        <taxon>Rhodohalobacter</taxon>
    </lineage>
</organism>
<dbReference type="EC" id="3.2.1.18" evidence="3"/>
<reference evidence="6" key="1">
    <citation type="submission" date="2022-01" db="EMBL/GenBank/DDBJ databases">
        <authorList>
            <person name="Wang Y."/>
        </authorList>
    </citation>
    <scope>NUCLEOTIDE SEQUENCE</scope>
    <source>
        <strain evidence="6">WB101</strain>
    </source>
</reference>
<sequence>MQNKHSLLVLLILLYFISCSQPAENPFLGDREEHFEVLQLFEDERFPNIVVAKDGTLIATWGSTRYQVRRSEDGGKTWGEINVIAEPGFQGGGTVVDEQSGDILAFVEEGHPPSPLTMYRSTDQGRTWEPEEIVIHPDDNGNIPSMHMNEHGITLRSGAHQGRLIRPSRFYGESNDREHWSTHYTNAIFSDDGGKTWHTSSPFPVNGTGEAALVELSDGRIYYNSRRHYSDDRFNPRMRHIAWSDDGGETWEDLSVSKELPDGDQSSDYGLMAGLVRLPVEGHDILLYSNIESDSGRKNGVVWASFDGGETWPVKRVVVESSFAYSSMATGRENTASEGQIYLFYEGDGGGNIARFNLAWVTKGRDWRELLQE</sequence>
<name>A0ABS9KHY2_9BACT</name>
<dbReference type="InterPro" id="IPR036278">
    <property type="entry name" value="Sialidase_sf"/>
</dbReference>
<protein>
    <recommendedName>
        <fullName evidence="3">exo-alpha-sialidase</fullName>
        <ecNumber evidence="3">3.2.1.18</ecNumber>
    </recommendedName>
</protein>
<dbReference type="SUPFAM" id="SSF50939">
    <property type="entry name" value="Sialidases"/>
    <property type="match status" value="1"/>
</dbReference>
<evidence type="ECO:0000256" key="1">
    <source>
        <dbReference type="ARBA" id="ARBA00000427"/>
    </source>
</evidence>
<feature type="signal peptide" evidence="4">
    <location>
        <begin position="1"/>
        <end position="23"/>
    </location>
</feature>
<keyword evidence="6" id="KW-0378">Hydrolase</keyword>
<accession>A0ABS9KHY2</accession>
<comment type="similarity">
    <text evidence="2">Belongs to the glycosyl hydrolase 33 family.</text>
</comment>
<dbReference type="RefSeq" id="WP_237855863.1">
    <property type="nucleotide sequence ID" value="NZ_JAKLWS010000033.1"/>
</dbReference>
<evidence type="ECO:0000313" key="7">
    <source>
        <dbReference type="Proteomes" id="UP001165366"/>
    </source>
</evidence>
<dbReference type="Pfam" id="PF13088">
    <property type="entry name" value="BNR_2"/>
    <property type="match status" value="1"/>
</dbReference>
<dbReference type="CDD" id="cd15482">
    <property type="entry name" value="Sialidase_non-viral"/>
    <property type="match status" value="1"/>
</dbReference>
<gene>
    <name evidence="6" type="ORF">L6773_17910</name>
</gene>
<dbReference type="GO" id="GO:0016787">
    <property type="term" value="F:hydrolase activity"/>
    <property type="evidence" value="ECO:0007669"/>
    <property type="project" value="UniProtKB-KW"/>
</dbReference>
<feature type="domain" description="Sialidase" evidence="5">
    <location>
        <begin position="69"/>
        <end position="333"/>
    </location>
</feature>
<dbReference type="PANTHER" id="PTHR10628">
    <property type="entry name" value="SIALIDASE"/>
    <property type="match status" value="1"/>
</dbReference>
<dbReference type="InterPro" id="IPR011040">
    <property type="entry name" value="Sialidase"/>
</dbReference>
<dbReference type="PANTHER" id="PTHR10628:SF30">
    <property type="entry name" value="EXO-ALPHA-SIALIDASE"/>
    <property type="match status" value="1"/>
</dbReference>
<proteinExistence type="inferred from homology"/>
<reference evidence="6" key="2">
    <citation type="submission" date="2024-05" db="EMBL/GenBank/DDBJ databases">
        <title>Rhodohalobacter halophilus gen. nov., sp. nov., a moderately halophilic member of the family Balneolaceae.</title>
        <authorList>
            <person name="Xia J."/>
        </authorList>
    </citation>
    <scope>NUCLEOTIDE SEQUENCE</scope>
    <source>
        <strain evidence="6">WB101</strain>
    </source>
</reference>
<dbReference type="EMBL" id="JAKLWS010000033">
    <property type="protein sequence ID" value="MCG2590457.1"/>
    <property type="molecule type" value="Genomic_DNA"/>
</dbReference>
<keyword evidence="4" id="KW-0732">Signal</keyword>
<evidence type="ECO:0000313" key="6">
    <source>
        <dbReference type="EMBL" id="MCG2590457.1"/>
    </source>
</evidence>
<comment type="caution">
    <text evidence="6">The sequence shown here is derived from an EMBL/GenBank/DDBJ whole genome shotgun (WGS) entry which is preliminary data.</text>
</comment>
<dbReference type="InterPro" id="IPR026856">
    <property type="entry name" value="Sialidase_fam"/>
</dbReference>
<evidence type="ECO:0000256" key="4">
    <source>
        <dbReference type="SAM" id="SignalP"/>
    </source>
</evidence>
<evidence type="ECO:0000256" key="2">
    <source>
        <dbReference type="ARBA" id="ARBA00009348"/>
    </source>
</evidence>
<feature type="chain" id="PRO_5046390785" description="exo-alpha-sialidase" evidence="4">
    <location>
        <begin position="24"/>
        <end position="373"/>
    </location>
</feature>